<dbReference type="Pfam" id="PF07729">
    <property type="entry name" value="FCD"/>
    <property type="match status" value="1"/>
</dbReference>
<feature type="region of interest" description="Disordered" evidence="4">
    <location>
        <begin position="192"/>
        <end position="231"/>
    </location>
</feature>
<dbReference type="InterPro" id="IPR008920">
    <property type="entry name" value="TF_FadR/GntR_C"/>
</dbReference>
<accession>E4N081</accession>
<dbReference type="HOGENOM" id="CLU_017584_5_5_11"/>
<dbReference type="CDD" id="cd07377">
    <property type="entry name" value="WHTH_GntR"/>
    <property type="match status" value="1"/>
</dbReference>
<keyword evidence="7" id="KW-1185">Reference proteome</keyword>
<dbReference type="Pfam" id="PF00392">
    <property type="entry name" value="GntR"/>
    <property type="match status" value="1"/>
</dbReference>
<dbReference type="InterPro" id="IPR036388">
    <property type="entry name" value="WH-like_DNA-bd_sf"/>
</dbReference>
<dbReference type="PATRIC" id="fig|452652.3.peg.5641"/>
<dbReference type="eggNOG" id="COG1802">
    <property type="taxonomic scope" value="Bacteria"/>
</dbReference>
<dbReference type="PROSITE" id="PS50949">
    <property type="entry name" value="HTH_GNTR"/>
    <property type="match status" value="1"/>
</dbReference>
<dbReference type="SMART" id="SM00895">
    <property type="entry name" value="FCD"/>
    <property type="match status" value="1"/>
</dbReference>
<dbReference type="RefSeq" id="WP_014138706.1">
    <property type="nucleotide sequence ID" value="NC_016109.1"/>
</dbReference>
<evidence type="ECO:0000313" key="7">
    <source>
        <dbReference type="Proteomes" id="UP000007076"/>
    </source>
</evidence>
<dbReference type="Gene3D" id="1.10.10.10">
    <property type="entry name" value="Winged helix-like DNA-binding domain superfamily/Winged helix DNA-binding domain"/>
    <property type="match status" value="1"/>
</dbReference>
<dbReference type="GO" id="GO:0003700">
    <property type="term" value="F:DNA-binding transcription factor activity"/>
    <property type="evidence" value="ECO:0007669"/>
    <property type="project" value="InterPro"/>
</dbReference>
<dbReference type="EMBL" id="AP010968">
    <property type="protein sequence ID" value="BAJ31409.1"/>
    <property type="molecule type" value="Genomic_DNA"/>
</dbReference>
<gene>
    <name evidence="6" type="ordered locus">KSE_56360</name>
</gene>
<evidence type="ECO:0000256" key="2">
    <source>
        <dbReference type="ARBA" id="ARBA00023125"/>
    </source>
</evidence>
<evidence type="ECO:0000259" key="5">
    <source>
        <dbReference type="PROSITE" id="PS50949"/>
    </source>
</evidence>
<name>E4N081_KITSK</name>
<dbReference type="KEGG" id="ksk:KSE_56360"/>
<organism evidence="6 7">
    <name type="scientific">Kitasatospora setae (strain ATCC 33774 / DSM 43861 / JCM 3304 / KCC A-0304 / NBRC 14216 / KM-6054)</name>
    <name type="common">Streptomyces setae</name>
    <dbReference type="NCBI Taxonomy" id="452652"/>
    <lineage>
        <taxon>Bacteria</taxon>
        <taxon>Bacillati</taxon>
        <taxon>Actinomycetota</taxon>
        <taxon>Actinomycetes</taxon>
        <taxon>Kitasatosporales</taxon>
        <taxon>Streptomycetaceae</taxon>
        <taxon>Kitasatospora</taxon>
    </lineage>
</organism>
<sequence>MQTESTRHRLRELILDGRYPPGSRLGEVEVAEGLGVSRTPVREAFRALTADGLLAAAGRGVRVVRLDGAELAHVHRVRAALEALTAELAAERQRAGRLAPAELADLAALADRTHQATAAGELAAAVRLNRAFHRRVAELAANPVALRSLDRLWDQIQVSTLRSLRPPERTALVDAQHRELLAAITAGDPAAAAAAARRHVLDTAGTADTGDTEPPADTERPAVPDHPDDQE</sequence>
<dbReference type="PANTHER" id="PTHR43537:SF24">
    <property type="entry name" value="GLUCONATE OPERON TRANSCRIPTIONAL REPRESSOR"/>
    <property type="match status" value="1"/>
</dbReference>
<dbReference type="InterPro" id="IPR036390">
    <property type="entry name" value="WH_DNA-bd_sf"/>
</dbReference>
<dbReference type="SUPFAM" id="SSF48008">
    <property type="entry name" value="GntR ligand-binding domain-like"/>
    <property type="match status" value="1"/>
</dbReference>
<evidence type="ECO:0000256" key="4">
    <source>
        <dbReference type="SAM" id="MobiDB-lite"/>
    </source>
</evidence>
<evidence type="ECO:0000256" key="3">
    <source>
        <dbReference type="ARBA" id="ARBA00023163"/>
    </source>
</evidence>
<dbReference type="GO" id="GO:0003677">
    <property type="term" value="F:DNA binding"/>
    <property type="evidence" value="ECO:0007669"/>
    <property type="project" value="UniProtKB-KW"/>
</dbReference>
<evidence type="ECO:0000313" key="6">
    <source>
        <dbReference type="EMBL" id="BAJ31409.1"/>
    </source>
</evidence>
<evidence type="ECO:0000256" key="1">
    <source>
        <dbReference type="ARBA" id="ARBA00023015"/>
    </source>
</evidence>
<dbReference type="PRINTS" id="PR00035">
    <property type="entry name" value="HTHGNTR"/>
</dbReference>
<dbReference type="AlphaFoldDB" id="E4N081"/>
<dbReference type="PANTHER" id="PTHR43537">
    <property type="entry name" value="TRANSCRIPTIONAL REGULATOR, GNTR FAMILY"/>
    <property type="match status" value="1"/>
</dbReference>
<dbReference type="STRING" id="452652.KSE_56360"/>
<proteinExistence type="predicted"/>
<protein>
    <submittedName>
        <fullName evidence="6">Putative GntR family transcriptional regulator</fullName>
    </submittedName>
</protein>
<dbReference type="InterPro" id="IPR000524">
    <property type="entry name" value="Tscrpt_reg_HTH_GntR"/>
</dbReference>
<feature type="domain" description="HTH gntR-type" evidence="5">
    <location>
        <begin position="1"/>
        <end position="66"/>
    </location>
</feature>
<keyword evidence="3" id="KW-0804">Transcription</keyword>
<feature type="compositionally biased region" description="Basic and acidic residues" evidence="4">
    <location>
        <begin position="217"/>
        <end position="231"/>
    </location>
</feature>
<keyword evidence="2" id="KW-0238">DNA-binding</keyword>
<dbReference type="InterPro" id="IPR011711">
    <property type="entry name" value="GntR_C"/>
</dbReference>
<keyword evidence="1" id="KW-0805">Transcription regulation</keyword>
<dbReference type="Proteomes" id="UP000007076">
    <property type="component" value="Chromosome"/>
</dbReference>
<dbReference type="SUPFAM" id="SSF46785">
    <property type="entry name" value="Winged helix' DNA-binding domain"/>
    <property type="match status" value="1"/>
</dbReference>
<dbReference type="Gene3D" id="1.20.120.530">
    <property type="entry name" value="GntR ligand-binding domain-like"/>
    <property type="match status" value="1"/>
</dbReference>
<reference evidence="6 7" key="1">
    <citation type="journal article" date="2010" name="DNA Res.">
        <title>Genome sequence of Kitasatospora setae NBRC 14216T: an evolutionary snapshot of the family Streptomycetaceae.</title>
        <authorList>
            <person name="Ichikawa N."/>
            <person name="Oguchi A."/>
            <person name="Ikeda H."/>
            <person name="Ishikawa J."/>
            <person name="Kitani S."/>
            <person name="Watanabe Y."/>
            <person name="Nakamura S."/>
            <person name="Katano Y."/>
            <person name="Kishi E."/>
            <person name="Sasagawa M."/>
            <person name="Ankai A."/>
            <person name="Fukui S."/>
            <person name="Hashimoto Y."/>
            <person name="Kamata S."/>
            <person name="Otoguro M."/>
            <person name="Tanikawa S."/>
            <person name="Nihira T."/>
            <person name="Horinouchi S."/>
            <person name="Ohnishi Y."/>
            <person name="Hayakawa M."/>
            <person name="Kuzuyama T."/>
            <person name="Arisawa A."/>
            <person name="Nomoto F."/>
            <person name="Miura H."/>
            <person name="Takahashi Y."/>
            <person name="Fujita N."/>
        </authorList>
    </citation>
    <scope>NUCLEOTIDE SEQUENCE [LARGE SCALE GENOMIC DNA]</scope>
    <source>
        <strain evidence="7">ATCC 33774 / DSM 43861 / JCM 3304 / KCC A-0304 / NBRC 14216 / KM-6054</strain>
    </source>
</reference>
<dbReference type="SMART" id="SM00345">
    <property type="entry name" value="HTH_GNTR"/>
    <property type="match status" value="1"/>
</dbReference>